<dbReference type="EMBL" id="JBHUMM010000015">
    <property type="protein sequence ID" value="MFD2671825.1"/>
    <property type="molecule type" value="Genomic_DNA"/>
</dbReference>
<sequence length="125" mass="14475">MTTPKPPSFLKNDAKKKFIDIYEMLSKEGKWKQGDDIALSALCANYQHWIEAEKAIKKNGDLCFTTETGYRQQIPEVSIANNAMKSMLSFIREFALTPKERIKLKETILKDDENSDHEMEDMIQK</sequence>
<dbReference type="Pfam" id="PF05119">
    <property type="entry name" value="Terminase_4"/>
    <property type="match status" value="1"/>
</dbReference>
<name>A0ABW5RAR4_9BACL</name>
<dbReference type="NCBIfam" id="TIGR01558">
    <property type="entry name" value="sm_term_P27"/>
    <property type="match status" value="1"/>
</dbReference>
<dbReference type="RefSeq" id="WP_379929298.1">
    <property type="nucleotide sequence ID" value="NZ_JBHUMM010000015.1"/>
</dbReference>
<dbReference type="Proteomes" id="UP001597497">
    <property type="component" value="Unassembled WGS sequence"/>
</dbReference>
<organism evidence="1 2">
    <name type="scientific">Marinicrinis sediminis</name>
    <dbReference type="NCBI Taxonomy" id="1652465"/>
    <lineage>
        <taxon>Bacteria</taxon>
        <taxon>Bacillati</taxon>
        <taxon>Bacillota</taxon>
        <taxon>Bacilli</taxon>
        <taxon>Bacillales</taxon>
        <taxon>Paenibacillaceae</taxon>
    </lineage>
</organism>
<accession>A0ABW5RAR4</accession>
<evidence type="ECO:0000313" key="2">
    <source>
        <dbReference type="Proteomes" id="UP001597497"/>
    </source>
</evidence>
<proteinExistence type="predicted"/>
<protein>
    <submittedName>
        <fullName evidence="1">Phage terminase small subunit P27 family</fullName>
    </submittedName>
</protein>
<evidence type="ECO:0000313" key="1">
    <source>
        <dbReference type="EMBL" id="MFD2671825.1"/>
    </source>
</evidence>
<reference evidence="2" key="1">
    <citation type="journal article" date="2019" name="Int. J. Syst. Evol. Microbiol.">
        <title>The Global Catalogue of Microorganisms (GCM) 10K type strain sequencing project: providing services to taxonomists for standard genome sequencing and annotation.</title>
        <authorList>
            <consortium name="The Broad Institute Genomics Platform"/>
            <consortium name="The Broad Institute Genome Sequencing Center for Infectious Disease"/>
            <person name="Wu L."/>
            <person name="Ma J."/>
        </authorList>
    </citation>
    <scope>NUCLEOTIDE SEQUENCE [LARGE SCALE GENOMIC DNA]</scope>
    <source>
        <strain evidence="2">KCTC 33676</strain>
    </source>
</reference>
<keyword evidence="2" id="KW-1185">Reference proteome</keyword>
<gene>
    <name evidence="1" type="ORF">ACFSUC_09415</name>
</gene>
<comment type="caution">
    <text evidence="1">The sequence shown here is derived from an EMBL/GenBank/DDBJ whole genome shotgun (WGS) entry which is preliminary data.</text>
</comment>
<dbReference type="InterPro" id="IPR006448">
    <property type="entry name" value="Phage_term_ssu_P27"/>
</dbReference>